<dbReference type="AlphaFoldDB" id="A0AA45UUF3"/>
<name>A0AA45UUF3_ANAPH</name>
<gene>
    <name evidence="2" type="ORF">ANAPC1_01492</name>
</gene>
<dbReference type="Proteomes" id="UP000078419">
    <property type="component" value="Unassembled WGS sequence"/>
</dbReference>
<keyword evidence="1" id="KW-0472">Membrane</keyword>
<evidence type="ECO:0000313" key="2">
    <source>
        <dbReference type="EMBL" id="SBO15114.1"/>
    </source>
</evidence>
<organism evidence="2 3">
    <name type="scientific">Anaplasma phagocytophilum</name>
    <name type="common">Ehrlichia phagocytophila</name>
    <dbReference type="NCBI Taxonomy" id="948"/>
    <lineage>
        <taxon>Bacteria</taxon>
        <taxon>Pseudomonadati</taxon>
        <taxon>Pseudomonadota</taxon>
        <taxon>Alphaproteobacteria</taxon>
        <taxon>Rickettsiales</taxon>
        <taxon>Anaplasmataceae</taxon>
        <taxon>Anaplasma</taxon>
        <taxon>phagocytophilum group</taxon>
    </lineage>
</organism>
<reference evidence="3" key="1">
    <citation type="submission" date="2016-03" db="EMBL/GenBank/DDBJ databases">
        <authorList>
            <person name="Loux Valentin"/>
        </authorList>
    </citation>
    <scope>NUCLEOTIDE SEQUENCE [LARGE SCALE GENOMIC DNA]</scope>
    <source>
        <strain evidence="3">C1</strain>
    </source>
</reference>
<comment type="caution">
    <text evidence="2">The sequence shown here is derived from an EMBL/GenBank/DDBJ whole genome shotgun (WGS) entry which is preliminary data.</text>
</comment>
<feature type="transmembrane region" description="Helical" evidence="1">
    <location>
        <begin position="28"/>
        <end position="47"/>
    </location>
</feature>
<sequence length="62" mass="7183">MSQNGTEKYISLTWKDKQGEQQLCVCEFVYLSVCVFVCVCVCVCVRCSKRWGWMNRQHDGAV</sequence>
<dbReference type="EMBL" id="FLLR01000217">
    <property type="protein sequence ID" value="SBO15114.1"/>
    <property type="molecule type" value="Genomic_DNA"/>
</dbReference>
<keyword evidence="1" id="KW-0812">Transmembrane</keyword>
<protein>
    <submittedName>
        <fullName evidence="2">Uncharacterized protein</fullName>
    </submittedName>
</protein>
<keyword evidence="1" id="KW-1133">Transmembrane helix</keyword>
<evidence type="ECO:0000313" key="3">
    <source>
        <dbReference type="Proteomes" id="UP000078419"/>
    </source>
</evidence>
<evidence type="ECO:0000256" key="1">
    <source>
        <dbReference type="SAM" id="Phobius"/>
    </source>
</evidence>
<accession>A0AA45UUF3</accession>
<proteinExistence type="predicted"/>